<sequence>MTDLTADTAPLLVLAAGQRCGSTLVQRLLSSHPRVRIWGEHAGQLRQVLTARQRLLRWSETGGMAGRSELKSHGHQGFIANVMPERNHIDEAVLSFVEALFAVPARDEGRPVWGFKEVRYGLPDVLLLRELFPALRVVLVVRDPRDVLRSLDEWENLGGWNRARTDESLRNWHRVAGSFVGSDTDEHLRSFILRVRYEDLIRFSQAWLVAIADHCRLDAGLLDGGVFEQRVHTAGARGRADRRLREWSELPTSLRSLVDDEDLQMVASTYGYDLSNS</sequence>
<dbReference type="eggNOG" id="ENOG5030B07">
    <property type="taxonomic scope" value="Bacteria"/>
</dbReference>
<proteinExistence type="predicted"/>
<dbReference type="RefSeq" id="WP_014209916.1">
    <property type="nucleotide sequence ID" value="NC_016604.1"/>
</dbReference>
<keyword evidence="2" id="KW-1185">Reference proteome</keyword>
<dbReference type="EMBL" id="CP003169">
    <property type="protein sequence ID" value="AEV72101.1"/>
    <property type="molecule type" value="Genomic_DNA"/>
</dbReference>
<evidence type="ECO:0000313" key="2">
    <source>
        <dbReference type="Proteomes" id="UP000005442"/>
    </source>
</evidence>
<protein>
    <recommendedName>
        <fullName evidence="3">Sulfotransferase family protein</fullName>
    </recommendedName>
</protein>
<dbReference type="Pfam" id="PF13469">
    <property type="entry name" value="Sulfotransfer_3"/>
    <property type="match status" value="1"/>
</dbReference>
<organism evidence="1 2">
    <name type="scientific">Mycolicibacterium rhodesiae (strain NBB3)</name>
    <name type="common">Mycobacterium rhodesiae</name>
    <dbReference type="NCBI Taxonomy" id="710685"/>
    <lineage>
        <taxon>Bacteria</taxon>
        <taxon>Bacillati</taxon>
        <taxon>Actinomycetota</taxon>
        <taxon>Actinomycetes</taxon>
        <taxon>Mycobacteriales</taxon>
        <taxon>Mycobacteriaceae</taxon>
        <taxon>Mycolicibacterium</taxon>
    </lineage>
</organism>
<gene>
    <name evidence="1" type="ordered locus">MycrhN_1485</name>
</gene>
<dbReference type="STRING" id="710685.MycrhN_1485"/>
<reference evidence="1 2" key="1">
    <citation type="submission" date="2011-12" db="EMBL/GenBank/DDBJ databases">
        <title>Complete sequence of Mycobacterium rhodesiae NBB3.</title>
        <authorList>
            <consortium name="US DOE Joint Genome Institute"/>
            <person name="Lucas S."/>
            <person name="Han J."/>
            <person name="Lapidus A."/>
            <person name="Cheng J.-F."/>
            <person name="Goodwin L."/>
            <person name="Pitluck S."/>
            <person name="Peters L."/>
            <person name="Mikhailova N."/>
            <person name="Gu W."/>
            <person name="Detter J.C."/>
            <person name="Han C."/>
            <person name="Tapia R."/>
            <person name="Land M."/>
            <person name="Hauser L."/>
            <person name="Kyrpides N."/>
            <person name="Ivanova N."/>
            <person name="Pagani I."/>
            <person name="Mattes T."/>
            <person name="Holmes A."/>
            <person name="Rutledge P."/>
            <person name="Paulsen I."/>
            <person name="Coleman N."/>
            <person name="Woyke T."/>
        </authorList>
    </citation>
    <scope>NUCLEOTIDE SEQUENCE [LARGE SCALE GENOMIC DNA]</scope>
    <source>
        <strain evidence="1 2">NBB3</strain>
    </source>
</reference>
<dbReference type="Gene3D" id="3.40.50.300">
    <property type="entry name" value="P-loop containing nucleotide triphosphate hydrolases"/>
    <property type="match status" value="1"/>
</dbReference>
<dbReference type="Proteomes" id="UP000005442">
    <property type="component" value="Chromosome"/>
</dbReference>
<dbReference type="InterPro" id="IPR027417">
    <property type="entry name" value="P-loop_NTPase"/>
</dbReference>
<name>G8RHV1_MYCRN</name>
<dbReference type="SUPFAM" id="SSF52540">
    <property type="entry name" value="P-loop containing nucleoside triphosphate hydrolases"/>
    <property type="match status" value="1"/>
</dbReference>
<dbReference type="HOGENOM" id="CLU_1004074_0_0_11"/>
<dbReference type="KEGG" id="mrh:MycrhN_1485"/>
<evidence type="ECO:0008006" key="3">
    <source>
        <dbReference type="Google" id="ProtNLM"/>
    </source>
</evidence>
<dbReference type="AlphaFoldDB" id="G8RHV1"/>
<evidence type="ECO:0000313" key="1">
    <source>
        <dbReference type="EMBL" id="AEV72101.1"/>
    </source>
</evidence>
<accession>G8RHV1</accession>
<dbReference type="OrthoDB" id="4523062at2"/>
<dbReference type="PATRIC" id="fig|710685.3.peg.1492"/>